<dbReference type="STRING" id="1416801.SAMN05192553_104378"/>
<dbReference type="InterPro" id="IPR000653">
    <property type="entry name" value="DegT/StrS_aminotransferase"/>
</dbReference>
<comment type="similarity">
    <text evidence="1 4">Belongs to the DegT/DnrJ/EryC1 family.</text>
</comment>
<dbReference type="OrthoDB" id="9810913at2"/>
<keyword evidence="3 4" id="KW-0663">Pyridoxal phosphate</keyword>
<accession>A0A1H6ZBQ6</accession>
<dbReference type="GO" id="GO:0030170">
    <property type="term" value="F:pyridoxal phosphate binding"/>
    <property type="evidence" value="ECO:0007669"/>
    <property type="project" value="TreeGrafter"/>
</dbReference>
<evidence type="ECO:0000256" key="2">
    <source>
        <dbReference type="PIRSR" id="PIRSR000390-1"/>
    </source>
</evidence>
<dbReference type="AlphaFoldDB" id="A0A1H6ZBQ6"/>
<dbReference type="InterPro" id="IPR015421">
    <property type="entry name" value="PyrdxlP-dep_Trfase_major"/>
</dbReference>
<evidence type="ECO:0000313" key="6">
    <source>
        <dbReference type="Proteomes" id="UP000199403"/>
    </source>
</evidence>
<keyword evidence="6" id="KW-1185">Reference proteome</keyword>
<dbReference type="GO" id="GO:0000271">
    <property type="term" value="P:polysaccharide biosynthetic process"/>
    <property type="evidence" value="ECO:0007669"/>
    <property type="project" value="TreeGrafter"/>
</dbReference>
<dbReference type="Gene3D" id="3.40.640.10">
    <property type="entry name" value="Type I PLP-dependent aspartate aminotransferase-like (Major domain)"/>
    <property type="match status" value="1"/>
</dbReference>
<sequence>MAKENQITPLSSPHFSGNEIGFIQAAIAAGEIATNGRFIRQFEQELERQFDSPHVIALNSGTSAIHLALHLLGVGSGDEVICQSFTFVASCNPIRYLGGVPVFVDSEEKTWNMCPDRLEETIRKRLAQGKKPKVILAVNLFGMPANWSRIGHIAKKYDIPVLEDAAESLGSTIDGQFAGTFGDLGVFSFNGNKIITTGSGGALLTKNRFLEKKSRYLATQAKLNVAHYEHNELGYNYKMTNLAAGIGLAQLQVIADRIRKRRQIFTEYRRLLQGIPGLQFLEEPPGYFSNRWLTTLLIQPEQAGFDAVELRNSLLLEGIESRFLWKPMHLQPLYRDAGYLGGGVAENLFRTGLCLPSSSLLGTPELERIVEVVARLHAGTLYTTGKTV</sequence>
<name>A0A1H6ZBQ6_9BACT</name>
<dbReference type="CDD" id="cd00616">
    <property type="entry name" value="AHBA_syn"/>
    <property type="match status" value="1"/>
</dbReference>
<dbReference type="GO" id="GO:0008483">
    <property type="term" value="F:transaminase activity"/>
    <property type="evidence" value="ECO:0007669"/>
    <property type="project" value="TreeGrafter"/>
</dbReference>
<dbReference type="Gene3D" id="3.90.1150.10">
    <property type="entry name" value="Aspartate Aminotransferase, domain 1"/>
    <property type="match status" value="1"/>
</dbReference>
<dbReference type="PANTHER" id="PTHR30244">
    <property type="entry name" value="TRANSAMINASE"/>
    <property type="match status" value="1"/>
</dbReference>
<dbReference type="SUPFAM" id="SSF53383">
    <property type="entry name" value="PLP-dependent transferases"/>
    <property type="match status" value="1"/>
</dbReference>
<dbReference type="InterPro" id="IPR015424">
    <property type="entry name" value="PyrdxlP-dep_Trfase"/>
</dbReference>
<proteinExistence type="inferred from homology"/>
<dbReference type="Pfam" id="PF01041">
    <property type="entry name" value="DegT_DnrJ_EryC1"/>
    <property type="match status" value="1"/>
</dbReference>
<evidence type="ECO:0000256" key="3">
    <source>
        <dbReference type="PIRSR" id="PIRSR000390-2"/>
    </source>
</evidence>
<dbReference type="PIRSF" id="PIRSF000390">
    <property type="entry name" value="PLP_StrS"/>
    <property type="match status" value="1"/>
</dbReference>
<gene>
    <name evidence="5" type="ORF">SAMN05192553_104378</name>
</gene>
<evidence type="ECO:0000256" key="1">
    <source>
        <dbReference type="ARBA" id="ARBA00037999"/>
    </source>
</evidence>
<organism evidence="5 6">
    <name type="scientific">Cyclobacterium xiamenense</name>
    <dbReference type="NCBI Taxonomy" id="1297121"/>
    <lineage>
        <taxon>Bacteria</taxon>
        <taxon>Pseudomonadati</taxon>
        <taxon>Bacteroidota</taxon>
        <taxon>Cytophagia</taxon>
        <taxon>Cytophagales</taxon>
        <taxon>Cyclobacteriaceae</taxon>
        <taxon>Cyclobacterium</taxon>
    </lineage>
</organism>
<feature type="modified residue" description="N6-(pyridoxal phosphate)lysine" evidence="3">
    <location>
        <position position="193"/>
    </location>
</feature>
<dbReference type="Proteomes" id="UP000199403">
    <property type="component" value="Unassembled WGS sequence"/>
</dbReference>
<protein>
    <submittedName>
        <fullName evidence="5">dTDP-4-amino-4,6-dideoxygalactose transaminase</fullName>
    </submittedName>
</protein>
<dbReference type="PANTHER" id="PTHR30244:SF34">
    <property type="entry name" value="DTDP-4-AMINO-4,6-DIDEOXYGALACTOSE TRANSAMINASE"/>
    <property type="match status" value="1"/>
</dbReference>
<evidence type="ECO:0000313" key="5">
    <source>
        <dbReference type="EMBL" id="SEJ50993.1"/>
    </source>
</evidence>
<dbReference type="InterPro" id="IPR015422">
    <property type="entry name" value="PyrdxlP-dep_Trfase_small"/>
</dbReference>
<reference evidence="6" key="1">
    <citation type="submission" date="2016-10" db="EMBL/GenBank/DDBJ databases">
        <authorList>
            <person name="Varghese N."/>
            <person name="Submissions S."/>
        </authorList>
    </citation>
    <scope>NUCLEOTIDE SEQUENCE [LARGE SCALE GENOMIC DNA]</scope>
    <source>
        <strain evidence="6">IBRC-M 10761</strain>
    </source>
</reference>
<dbReference type="RefSeq" id="WP_092175833.1">
    <property type="nucleotide sequence ID" value="NZ_FNZH01000004.1"/>
</dbReference>
<feature type="active site" description="Proton acceptor" evidence="2">
    <location>
        <position position="193"/>
    </location>
</feature>
<dbReference type="EMBL" id="FNZH01000004">
    <property type="protein sequence ID" value="SEJ50993.1"/>
    <property type="molecule type" value="Genomic_DNA"/>
</dbReference>
<evidence type="ECO:0000256" key="4">
    <source>
        <dbReference type="RuleBase" id="RU004508"/>
    </source>
</evidence>